<keyword evidence="1" id="KW-0472">Membrane</keyword>
<dbReference type="Pfam" id="PF07963">
    <property type="entry name" value="N_methyl"/>
    <property type="match status" value="1"/>
</dbReference>
<evidence type="ECO:0000313" key="3">
    <source>
        <dbReference type="Proteomes" id="UP001597128"/>
    </source>
</evidence>
<protein>
    <submittedName>
        <fullName evidence="2">Type II secretion system protein J</fullName>
    </submittedName>
</protein>
<name>A0ABW3F9V0_9PROT</name>
<keyword evidence="1" id="KW-0812">Transmembrane</keyword>
<keyword evidence="1" id="KW-1133">Transmembrane helix</keyword>
<reference evidence="3" key="1">
    <citation type="journal article" date="2019" name="Int. J. Syst. Evol. Microbiol.">
        <title>The Global Catalogue of Microorganisms (GCM) 10K type strain sequencing project: providing services to taxonomists for standard genome sequencing and annotation.</title>
        <authorList>
            <consortium name="The Broad Institute Genomics Platform"/>
            <consortium name="The Broad Institute Genome Sequencing Center for Infectious Disease"/>
            <person name="Wu L."/>
            <person name="Ma J."/>
        </authorList>
    </citation>
    <scope>NUCLEOTIDE SEQUENCE [LARGE SCALE GENOMIC DNA]</scope>
    <source>
        <strain evidence="3">CCUG 58412</strain>
    </source>
</reference>
<keyword evidence="3" id="KW-1185">Reference proteome</keyword>
<feature type="transmembrane region" description="Helical" evidence="1">
    <location>
        <begin position="12"/>
        <end position="33"/>
    </location>
</feature>
<sequence>MRPKFKKTRGSVGGFTLVELVIVITVTAIIGGISSTFIRHSVMAYVNSEAYYQLADRADVALRRMSRDVRNALPNSVFVPVAGNYVEFVPIRAGGRYLQDDFEKPLNTLTVLSEPVPVSAGDQLVIYNLGIPGADAYSGDTIRTISSAPGSNLTQVQYTGAAFPLPSPASRFYIVNGAVFYVCDLPNRRLLMYSGVAIPSAHPANFNGLTARVVADDVTGCSFTYTEGVMQHSSVVTAQLELSKNGGVVRLVNLINVVNSP</sequence>
<dbReference type="EMBL" id="JBHTKB010000001">
    <property type="protein sequence ID" value="MFD0913556.1"/>
    <property type="molecule type" value="Genomic_DNA"/>
</dbReference>
<dbReference type="RefSeq" id="WP_379056957.1">
    <property type="nucleotide sequence ID" value="NZ_JBHTKB010000001.1"/>
</dbReference>
<evidence type="ECO:0000256" key="1">
    <source>
        <dbReference type="SAM" id="Phobius"/>
    </source>
</evidence>
<proteinExistence type="predicted"/>
<organism evidence="2 3">
    <name type="scientific">Methylophilus luteus</name>
    <dbReference type="NCBI Taxonomy" id="640108"/>
    <lineage>
        <taxon>Bacteria</taxon>
        <taxon>Pseudomonadati</taxon>
        <taxon>Pseudomonadota</taxon>
        <taxon>Betaproteobacteria</taxon>
        <taxon>Nitrosomonadales</taxon>
        <taxon>Methylophilaceae</taxon>
        <taxon>Methylophilus</taxon>
    </lineage>
</organism>
<dbReference type="Proteomes" id="UP001597128">
    <property type="component" value="Unassembled WGS sequence"/>
</dbReference>
<evidence type="ECO:0000313" key="2">
    <source>
        <dbReference type="EMBL" id="MFD0913556.1"/>
    </source>
</evidence>
<comment type="caution">
    <text evidence="2">The sequence shown here is derived from an EMBL/GenBank/DDBJ whole genome shotgun (WGS) entry which is preliminary data.</text>
</comment>
<gene>
    <name evidence="2" type="ORF">ACFQ1Z_08355</name>
</gene>
<accession>A0ABW3F9V0</accession>
<dbReference type="InterPro" id="IPR012902">
    <property type="entry name" value="N_methyl_site"/>
</dbReference>